<dbReference type="InterPro" id="IPR000515">
    <property type="entry name" value="MetI-like"/>
</dbReference>
<dbReference type="GO" id="GO:0043190">
    <property type="term" value="C:ATP-binding cassette (ABC) transporter complex"/>
    <property type="evidence" value="ECO:0007669"/>
    <property type="project" value="InterPro"/>
</dbReference>
<dbReference type="SUPFAM" id="SSF161098">
    <property type="entry name" value="MetI-like"/>
    <property type="match status" value="1"/>
</dbReference>
<dbReference type="PROSITE" id="PS50928">
    <property type="entry name" value="ABC_TM1"/>
    <property type="match status" value="1"/>
</dbReference>
<dbReference type="Proteomes" id="UP000564644">
    <property type="component" value="Unassembled WGS sequence"/>
</dbReference>
<dbReference type="NCBIfam" id="TIGR01726">
    <property type="entry name" value="HEQRo_perm_3TM"/>
    <property type="match status" value="1"/>
</dbReference>
<feature type="transmembrane region" description="Helical" evidence="8">
    <location>
        <begin position="135"/>
        <end position="160"/>
    </location>
</feature>
<dbReference type="CDD" id="cd06261">
    <property type="entry name" value="TM_PBP2"/>
    <property type="match status" value="1"/>
</dbReference>
<comment type="similarity">
    <text evidence="8">Belongs to the binding-protein-dependent transport system permease family.</text>
</comment>
<evidence type="ECO:0000313" key="10">
    <source>
        <dbReference type="EMBL" id="MBB6731736.1"/>
    </source>
</evidence>
<dbReference type="InterPro" id="IPR035906">
    <property type="entry name" value="MetI-like_sf"/>
</dbReference>
<accession>A0A7X0VV95</accession>
<feature type="transmembrane region" description="Helical" evidence="8">
    <location>
        <begin position="180"/>
        <end position="198"/>
    </location>
</feature>
<dbReference type="GO" id="GO:0006865">
    <property type="term" value="P:amino acid transport"/>
    <property type="evidence" value="ECO:0007669"/>
    <property type="project" value="UniProtKB-KW"/>
</dbReference>
<dbReference type="GO" id="GO:0022857">
    <property type="term" value="F:transmembrane transporter activity"/>
    <property type="evidence" value="ECO:0007669"/>
    <property type="project" value="InterPro"/>
</dbReference>
<feature type="transmembrane region" description="Helical" evidence="8">
    <location>
        <begin position="20"/>
        <end position="38"/>
    </location>
</feature>
<dbReference type="PANTHER" id="PTHR30614:SF0">
    <property type="entry name" value="L-CYSTINE TRANSPORT SYSTEM PERMEASE PROTEIN TCYL"/>
    <property type="match status" value="1"/>
</dbReference>
<dbReference type="PANTHER" id="PTHR30614">
    <property type="entry name" value="MEMBRANE COMPONENT OF AMINO ACID ABC TRANSPORTER"/>
    <property type="match status" value="1"/>
</dbReference>
<dbReference type="Gene3D" id="1.10.3720.10">
    <property type="entry name" value="MetI-like"/>
    <property type="match status" value="1"/>
</dbReference>
<evidence type="ECO:0000256" key="1">
    <source>
        <dbReference type="ARBA" id="ARBA00004651"/>
    </source>
</evidence>
<dbReference type="RefSeq" id="WP_185129409.1">
    <property type="nucleotide sequence ID" value="NZ_JACJVO010000014.1"/>
</dbReference>
<evidence type="ECO:0000256" key="5">
    <source>
        <dbReference type="ARBA" id="ARBA00022970"/>
    </source>
</evidence>
<comment type="subcellular location">
    <subcellularLocation>
        <location evidence="1 8">Cell membrane</location>
        <topology evidence="1 8">Multi-pass membrane protein</topology>
    </subcellularLocation>
</comment>
<keyword evidence="7 8" id="KW-0472">Membrane</keyword>
<dbReference type="InterPro" id="IPR043429">
    <property type="entry name" value="ArtM/GltK/GlnP/TcyL/YhdX-like"/>
</dbReference>
<feature type="domain" description="ABC transmembrane type-1" evidence="9">
    <location>
        <begin position="12"/>
        <end position="202"/>
    </location>
</feature>
<feature type="transmembrane region" description="Helical" evidence="8">
    <location>
        <begin position="50"/>
        <end position="71"/>
    </location>
</feature>
<dbReference type="AlphaFoldDB" id="A0A7X0VV95"/>
<evidence type="ECO:0000256" key="7">
    <source>
        <dbReference type="ARBA" id="ARBA00023136"/>
    </source>
</evidence>
<keyword evidence="6 8" id="KW-1133">Transmembrane helix</keyword>
<feature type="transmembrane region" description="Helical" evidence="8">
    <location>
        <begin position="77"/>
        <end position="96"/>
    </location>
</feature>
<evidence type="ECO:0000256" key="6">
    <source>
        <dbReference type="ARBA" id="ARBA00022989"/>
    </source>
</evidence>
<keyword evidence="2 8" id="KW-0813">Transport</keyword>
<evidence type="ECO:0000256" key="3">
    <source>
        <dbReference type="ARBA" id="ARBA00022475"/>
    </source>
</evidence>
<dbReference type="InterPro" id="IPR010065">
    <property type="entry name" value="AA_ABC_transptr_permease_3TM"/>
</dbReference>
<keyword evidence="3" id="KW-1003">Cell membrane</keyword>
<dbReference type="EMBL" id="JACJVO010000014">
    <property type="protein sequence ID" value="MBB6731736.1"/>
    <property type="molecule type" value="Genomic_DNA"/>
</dbReference>
<name>A0A7X0VV95_9BACL</name>
<keyword evidence="4 8" id="KW-0812">Transmembrane</keyword>
<dbReference type="Pfam" id="PF00528">
    <property type="entry name" value="BPD_transp_1"/>
    <property type="match status" value="1"/>
</dbReference>
<sequence length="214" mass="23812">MWHLLPPLLDGMKTTLLVTLYSIAVALVLAFAAGFGRLSKSRTVRGVTLVYVEVFRGTSLLVQLFWMYFALPLLLDVRIPAMSAAVLALGLNYGAYGSEVVRSCVLAVPKGQTEAAIALNLTPRQRMRRIILPQAWRMMLPAFGNLQIELLKGTSLVYLITLSDVTFRGMVLRSSNMTETPAIFGWILILFFIVAFALTRLIRFFERRAAVGRG</sequence>
<gene>
    <name evidence="10" type="primary">ehuC</name>
    <name evidence="10" type="ORF">H7C18_12515</name>
</gene>
<keyword evidence="11" id="KW-1185">Reference proteome</keyword>
<evidence type="ECO:0000313" key="11">
    <source>
        <dbReference type="Proteomes" id="UP000564644"/>
    </source>
</evidence>
<reference evidence="10 11" key="1">
    <citation type="submission" date="2020-08" db="EMBL/GenBank/DDBJ databases">
        <title>Cohnella phylogeny.</title>
        <authorList>
            <person name="Dunlap C."/>
        </authorList>
    </citation>
    <scope>NUCLEOTIDE SEQUENCE [LARGE SCALE GENOMIC DNA]</scope>
    <source>
        <strain evidence="10 11">CBP 2801</strain>
    </source>
</reference>
<evidence type="ECO:0000256" key="4">
    <source>
        <dbReference type="ARBA" id="ARBA00022692"/>
    </source>
</evidence>
<protein>
    <submittedName>
        <fullName evidence="10">Ectoine/hydroxyectoine ABC transporter permease subunit EhuC</fullName>
    </submittedName>
</protein>
<evidence type="ECO:0000256" key="8">
    <source>
        <dbReference type="RuleBase" id="RU363032"/>
    </source>
</evidence>
<keyword evidence="5" id="KW-0029">Amino-acid transport</keyword>
<evidence type="ECO:0000256" key="2">
    <source>
        <dbReference type="ARBA" id="ARBA00022448"/>
    </source>
</evidence>
<dbReference type="InterPro" id="IPR014342">
    <property type="entry name" value="Ectoine_EhuC"/>
</dbReference>
<comment type="caution">
    <text evidence="10">The sequence shown here is derived from an EMBL/GenBank/DDBJ whole genome shotgun (WGS) entry which is preliminary data.</text>
</comment>
<proteinExistence type="inferred from homology"/>
<dbReference type="NCBIfam" id="TIGR03004">
    <property type="entry name" value="ectoine_ehuC"/>
    <property type="match status" value="1"/>
</dbReference>
<evidence type="ECO:0000259" key="9">
    <source>
        <dbReference type="PROSITE" id="PS50928"/>
    </source>
</evidence>
<organism evidence="10 11">
    <name type="scientific">Cohnella zeiphila</name>
    <dbReference type="NCBI Taxonomy" id="2761120"/>
    <lineage>
        <taxon>Bacteria</taxon>
        <taxon>Bacillati</taxon>
        <taxon>Bacillota</taxon>
        <taxon>Bacilli</taxon>
        <taxon>Bacillales</taxon>
        <taxon>Paenibacillaceae</taxon>
        <taxon>Cohnella</taxon>
    </lineage>
</organism>